<dbReference type="PANTHER" id="PTHR34384">
    <property type="entry name" value="L-2,3-DIAMINOPROPANOATE--CITRATE LIGASE"/>
    <property type="match status" value="1"/>
</dbReference>
<comment type="caution">
    <text evidence="6">The sequence shown here is derived from an EMBL/GenBank/DDBJ whole genome shotgun (WGS) entry which is preliminary data.</text>
</comment>
<evidence type="ECO:0000256" key="1">
    <source>
        <dbReference type="ARBA" id="ARBA00004924"/>
    </source>
</evidence>
<dbReference type="PANTHER" id="PTHR34384:SF5">
    <property type="entry name" value="L-2,3-DIAMINOPROPANOATE--CITRATE LIGASE"/>
    <property type="match status" value="1"/>
</dbReference>
<protein>
    <submittedName>
        <fullName evidence="6">IucA/IucC family protein</fullName>
    </submittedName>
</protein>
<name>A0ABP8ZMY7_9ACTN</name>
<dbReference type="InterPro" id="IPR037455">
    <property type="entry name" value="LucA/IucC-like"/>
</dbReference>
<sequence>MTTPMPSTTTSRRRSGAPARLPTADEAVAHTLLNCLLREAVAPGDRVLADGRLLMRLTHRDIRLGVALRRTSLIGAHRFTGPVSALESPSRGAWTEIGWQRLAELVHAELCSRTGTPNEEFLGQVAASHRAVAGTLARRSRAHAPAAPGGDPLGTYLASEQSLLLGHRFHPTPKAHGADPAAWAAYAPEEGARFPLRLLAVRADLAAEDTAAPGGLGPLDRLGRAPAGYRLLPAHPWQAGLLGSHPVLAAALERGDVLDLGATAHPVAPTASVRTVYDGGAFLKFSLDVRITNCVRKNAHYELAGAVALTRLLAPAFADLERSHPGCAVLREPAYRSLALPGRDGRPDRRLLEGFGVIVRDGLGAVTPPGAVPLLAADVAGEYPTGPGHVSHLLAGADRRRTADWWARYTELLIPPVLTAYVRHGIVLEPHLQNVVVCIGRDGMPQKVLFRDLEGVKLLPGHHREALAALPRDVAGPLTYDAARGWDRVVYCLLVNHAAEVLAALADLDPGLEPALWGQVRRVLARSSRALGDPPRTAALLAGAPLPAKANLLTRWRREADRDAAYVRLPSPLTPGGAL</sequence>
<evidence type="ECO:0000259" key="5">
    <source>
        <dbReference type="Pfam" id="PF06276"/>
    </source>
</evidence>
<proteinExistence type="inferred from homology"/>
<dbReference type="Pfam" id="PF04183">
    <property type="entry name" value="IucA_IucC"/>
    <property type="match status" value="1"/>
</dbReference>
<feature type="domain" description="Aerobactin siderophore biosynthesis IucA/IucC N-terminal" evidence="4">
    <location>
        <begin position="156"/>
        <end position="365"/>
    </location>
</feature>
<comment type="pathway">
    <text evidence="1">Siderophore biosynthesis.</text>
</comment>
<keyword evidence="7" id="KW-1185">Reference proteome</keyword>
<dbReference type="EMBL" id="BAABJV010000001">
    <property type="protein sequence ID" value="GAA4760003.1"/>
    <property type="molecule type" value="Genomic_DNA"/>
</dbReference>
<feature type="compositionally biased region" description="Low complexity" evidence="3">
    <location>
        <begin position="1"/>
        <end position="10"/>
    </location>
</feature>
<evidence type="ECO:0000256" key="3">
    <source>
        <dbReference type="SAM" id="MobiDB-lite"/>
    </source>
</evidence>
<gene>
    <name evidence="6" type="ORF">GCM10023329_01220</name>
</gene>
<reference evidence="7" key="1">
    <citation type="journal article" date="2019" name="Int. J. Syst. Evol. Microbiol.">
        <title>The Global Catalogue of Microorganisms (GCM) 10K type strain sequencing project: providing services to taxonomists for standard genome sequencing and annotation.</title>
        <authorList>
            <consortium name="The Broad Institute Genomics Platform"/>
            <consortium name="The Broad Institute Genome Sequencing Center for Infectious Disease"/>
            <person name="Wu L."/>
            <person name="Ma J."/>
        </authorList>
    </citation>
    <scope>NUCLEOTIDE SEQUENCE [LARGE SCALE GENOMIC DNA]</scope>
    <source>
        <strain evidence="7">JCM 18324</strain>
    </source>
</reference>
<evidence type="ECO:0000313" key="7">
    <source>
        <dbReference type="Proteomes" id="UP001501147"/>
    </source>
</evidence>
<feature type="region of interest" description="Disordered" evidence="3">
    <location>
        <begin position="1"/>
        <end position="21"/>
    </location>
</feature>
<dbReference type="Gene3D" id="1.10.510.40">
    <property type="match status" value="1"/>
</dbReference>
<feature type="domain" description="Aerobactin siderophore biosynthesis IucA/IucC-like C-terminal" evidence="5">
    <location>
        <begin position="404"/>
        <end position="563"/>
    </location>
</feature>
<evidence type="ECO:0000256" key="2">
    <source>
        <dbReference type="ARBA" id="ARBA00007832"/>
    </source>
</evidence>
<dbReference type="InterPro" id="IPR007310">
    <property type="entry name" value="Aerobactin_biosyn_IucA/IucC_N"/>
</dbReference>
<dbReference type="Proteomes" id="UP001501147">
    <property type="component" value="Unassembled WGS sequence"/>
</dbReference>
<organism evidence="6 7">
    <name type="scientific">Streptomyces sanyensis</name>
    <dbReference type="NCBI Taxonomy" id="568869"/>
    <lineage>
        <taxon>Bacteria</taxon>
        <taxon>Bacillati</taxon>
        <taxon>Actinomycetota</taxon>
        <taxon>Actinomycetes</taxon>
        <taxon>Kitasatosporales</taxon>
        <taxon>Streptomycetaceae</taxon>
        <taxon>Streptomyces</taxon>
    </lineage>
</organism>
<evidence type="ECO:0000259" key="4">
    <source>
        <dbReference type="Pfam" id="PF04183"/>
    </source>
</evidence>
<comment type="similarity">
    <text evidence="2">Belongs to the IucA/IucC family.</text>
</comment>
<evidence type="ECO:0000313" key="6">
    <source>
        <dbReference type="EMBL" id="GAA4760003.1"/>
    </source>
</evidence>
<accession>A0ABP8ZMY7</accession>
<dbReference type="Pfam" id="PF06276">
    <property type="entry name" value="FhuF"/>
    <property type="match status" value="1"/>
</dbReference>
<dbReference type="InterPro" id="IPR022770">
    <property type="entry name" value="IucA/IucC-like_C"/>
</dbReference>